<dbReference type="Proteomes" id="UP001609176">
    <property type="component" value="Unassembled WGS sequence"/>
</dbReference>
<feature type="transmembrane region" description="Helical" evidence="1">
    <location>
        <begin position="397"/>
        <end position="417"/>
    </location>
</feature>
<keyword evidence="5" id="KW-1185">Reference proteome</keyword>
<comment type="caution">
    <text evidence="3">The sequence shown here is derived from an EMBL/GenBank/DDBJ whole genome shotgun (WGS) entry which is preliminary data.</text>
</comment>
<organism evidence="3 4">
    <name type="scientific">Antrihabitans spumae</name>
    <dbReference type="NCBI Taxonomy" id="3373370"/>
    <lineage>
        <taxon>Bacteria</taxon>
        <taxon>Bacillati</taxon>
        <taxon>Actinomycetota</taxon>
        <taxon>Actinomycetes</taxon>
        <taxon>Mycobacteriales</taxon>
        <taxon>Nocardiaceae</taxon>
        <taxon>Antrihabitans</taxon>
    </lineage>
</organism>
<feature type="transmembrane region" description="Helical" evidence="1">
    <location>
        <begin position="189"/>
        <end position="206"/>
    </location>
</feature>
<evidence type="ECO:0000256" key="1">
    <source>
        <dbReference type="SAM" id="Phobius"/>
    </source>
</evidence>
<evidence type="ECO:0008006" key="6">
    <source>
        <dbReference type="Google" id="ProtNLM"/>
    </source>
</evidence>
<dbReference type="EMBL" id="JBIMSP010000001">
    <property type="protein sequence ID" value="MFH5240523.1"/>
    <property type="molecule type" value="Genomic_DNA"/>
</dbReference>
<dbReference type="EMBL" id="JBIMSN010000003">
    <property type="protein sequence ID" value="MFH5227263.1"/>
    <property type="molecule type" value="Genomic_DNA"/>
</dbReference>
<accession>A0ABW7KDP9</accession>
<feature type="transmembrane region" description="Helical" evidence="1">
    <location>
        <begin position="319"/>
        <end position="340"/>
    </location>
</feature>
<evidence type="ECO:0000313" key="4">
    <source>
        <dbReference type="Proteomes" id="UP001609176"/>
    </source>
</evidence>
<feature type="transmembrane region" description="Helical" evidence="1">
    <location>
        <begin position="250"/>
        <end position="266"/>
    </location>
</feature>
<keyword evidence="1" id="KW-1133">Transmembrane helix</keyword>
<gene>
    <name evidence="3" type="ORF">ACHIPV_01325</name>
    <name evidence="2" type="ORF">ACHIRB_01475</name>
</gene>
<keyword evidence="1" id="KW-0812">Transmembrane</keyword>
<dbReference type="Proteomes" id="UP001609219">
    <property type="component" value="Unassembled WGS sequence"/>
</dbReference>
<sequence length="430" mass="44438">MNRMVRDHAADVLLMVLAGFTTAIAMSAPSPTAAVFADFPQPASVPLFAVTTTVVSVFVRKPAFSSGLLGLGIALIGVVALVDSWDLDPFVTALGAGLLLGAAAGLKNGPDQRLRQQGLAAGVVAGLLLTAPIEYFRFSAPQRYVDFSPDANDPADVFLLCLLAVTFAALLACLHRLRTEPITPAGDRARELAIGIAIAVAGLLLYQSFSDAVMGSDGASFGPHRWVWGLAVVPLLVLCGLWLPGRRGMVLIAILAFIAADSSGALREADSIWKLLGVAALVAAGVVVGRRWPRPLAGVCALAVVAATAILNQPPWNNVHVVAVLVVLPFAAAYTVASCLPSSAAVGGTALAAPITLSVSLGGVGFGSAPFVAEFGWTAYAPLTSGKPVWFADTWQWISMGVSVGTIALCGFALAALMRRPSEQPAEPCH</sequence>
<evidence type="ECO:0000313" key="2">
    <source>
        <dbReference type="EMBL" id="MFH5227263.1"/>
    </source>
</evidence>
<name>A0ABW7KDP9_9NOCA</name>
<feature type="transmembrane region" description="Helical" evidence="1">
    <location>
        <begin position="66"/>
        <end position="83"/>
    </location>
</feature>
<evidence type="ECO:0000313" key="3">
    <source>
        <dbReference type="EMBL" id="MFH5240523.1"/>
    </source>
</evidence>
<protein>
    <recommendedName>
        <fullName evidence="6">MFS transporter</fullName>
    </recommendedName>
</protein>
<keyword evidence="1" id="KW-0472">Membrane</keyword>
<proteinExistence type="predicted"/>
<dbReference type="RefSeq" id="WP_395123267.1">
    <property type="nucleotide sequence ID" value="NZ_JBIMSN010000003.1"/>
</dbReference>
<feature type="transmembrane region" description="Helical" evidence="1">
    <location>
        <begin position="352"/>
        <end position="377"/>
    </location>
</feature>
<feature type="transmembrane region" description="Helical" evidence="1">
    <location>
        <begin position="89"/>
        <end position="106"/>
    </location>
</feature>
<feature type="transmembrane region" description="Helical" evidence="1">
    <location>
        <begin position="118"/>
        <end position="137"/>
    </location>
</feature>
<feature type="transmembrane region" description="Helical" evidence="1">
    <location>
        <begin position="157"/>
        <end position="177"/>
    </location>
</feature>
<feature type="transmembrane region" description="Helical" evidence="1">
    <location>
        <begin position="43"/>
        <end position="59"/>
    </location>
</feature>
<feature type="transmembrane region" description="Helical" evidence="1">
    <location>
        <begin position="296"/>
        <end position="313"/>
    </location>
</feature>
<feature type="transmembrane region" description="Helical" evidence="1">
    <location>
        <begin position="272"/>
        <end position="289"/>
    </location>
</feature>
<evidence type="ECO:0000313" key="5">
    <source>
        <dbReference type="Proteomes" id="UP001609219"/>
    </source>
</evidence>
<reference evidence="4 5" key="1">
    <citation type="submission" date="2024-10" db="EMBL/GenBank/DDBJ databases">
        <authorList>
            <person name="Riesco R."/>
        </authorList>
    </citation>
    <scope>NUCLEOTIDE SEQUENCE [LARGE SCALE GENOMIC DNA]</scope>
    <source>
        <strain evidence="3 4">NCIMB 15448</strain>
        <strain evidence="2 5">NCIMB 15450</strain>
    </source>
</reference>
<feature type="transmembrane region" description="Helical" evidence="1">
    <location>
        <begin position="226"/>
        <end position="243"/>
    </location>
</feature>